<proteinExistence type="predicted"/>
<gene>
    <name evidence="1" type="ORF">J2S02_005066</name>
</gene>
<accession>A0ABT9Z8V4</accession>
<evidence type="ECO:0000313" key="1">
    <source>
        <dbReference type="EMBL" id="MDQ0228677.1"/>
    </source>
</evidence>
<dbReference type="EMBL" id="JAUSTZ010000030">
    <property type="protein sequence ID" value="MDQ0228677.1"/>
    <property type="molecule type" value="Genomic_DNA"/>
</dbReference>
<dbReference type="Proteomes" id="UP001232245">
    <property type="component" value="Unassembled WGS sequence"/>
</dbReference>
<protein>
    <submittedName>
        <fullName evidence="1">Uncharacterized protein</fullName>
    </submittedName>
</protein>
<reference evidence="1 2" key="1">
    <citation type="submission" date="2023-07" db="EMBL/GenBank/DDBJ databases">
        <title>Genomic Encyclopedia of Type Strains, Phase IV (KMG-IV): sequencing the most valuable type-strain genomes for metagenomic binning, comparative biology and taxonomic classification.</title>
        <authorList>
            <person name="Goeker M."/>
        </authorList>
    </citation>
    <scope>NUCLEOTIDE SEQUENCE [LARGE SCALE GENOMIC DNA]</scope>
    <source>
        <strain evidence="1 2">DSM 17723</strain>
    </source>
</reference>
<keyword evidence="2" id="KW-1185">Reference proteome</keyword>
<dbReference type="RefSeq" id="WP_174881238.1">
    <property type="nucleotide sequence ID" value="NZ_CADEPK010000331.1"/>
</dbReference>
<sequence>MGSKLFIYNPFGWYTDHSTIKFLIDHLSNMGIYIAGTHYTLKFFNKQETRTKQKSGIA</sequence>
<comment type="caution">
    <text evidence="1">The sequence shown here is derived from an EMBL/GenBank/DDBJ whole genome shotgun (WGS) entry which is preliminary data.</text>
</comment>
<name>A0ABT9Z8V4_9BACI</name>
<evidence type="ECO:0000313" key="2">
    <source>
        <dbReference type="Proteomes" id="UP001232245"/>
    </source>
</evidence>
<organism evidence="1 2">
    <name type="scientific">Metabacillus niabensis</name>
    <dbReference type="NCBI Taxonomy" id="324854"/>
    <lineage>
        <taxon>Bacteria</taxon>
        <taxon>Bacillati</taxon>
        <taxon>Bacillota</taxon>
        <taxon>Bacilli</taxon>
        <taxon>Bacillales</taxon>
        <taxon>Bacillaceae</taxon>
        <taxon>Metabacillus</taxon>
    </lineage>
</organism>